<dbReference type="GO" id="GO:0097062">
    <property type="term" value="P:dendritic spine maintenance"/>
    <property type="evidence" value="ECO:0007669"/>
    <property type="project" value="TreeGrafter"/>
</dbReference>
<dbReference type="InterPro" id="IPR010504">
    <property type="entry name" value="AH_dom"/>
</dbReference>
<evidence type="ECO:0000256" key="13">
    <source>
        <dbReference type="ARBA" id="ARBA00023136"/>
    </source>
</evidence>
<dbReference type="GO" id="GO:0005080">
    <property type="term" value="F:protein kinase C binding"/>
    <property type="evidence" value="ECO:0007669"/>
    <property type="project" value="TreeGrafter"/>
</dbReference>
<dbReference type="InterPro" id="IPR030798">
    <property type="entry name" value="Arfaptin_fam"/>
</dbReference>
<evidence type="ECO:0000256" key="5">
    <source>
        <dbReference type="ARBA" id="ARBA00017975"/>
    </source>
</evidence>
<dbReference type="Gene3D" id="1.20.1270.60">
    <property type="entry name" value="Arfaptin homology (AH) domain/BAR domain"/>
    <property type="match status" value="1"/>
</dbReference>
<comment type="subunit">
    <text evidence="23">Monomer and homodimer. Interacts with CXADR. Interacts presynaptically with the glutamate receptors GRIA2, GRIA3, GRIK3, isoform 3 of GRIA4, isoform A of GRM4, GRM7 and GRM8; with NAPA and NAPB; and with BTG2. The interaction with NAPA and NAPB disrupts the interaction with GRIA2, conducting to the internalization of GRIA2. Interacts with PRKCA; with the amine transporters SLC6A2 and SLC6A3; with the channels ASIC1 and ASIC2; with the GTP-binding proteins ARF1 and ARF3; with the ephrin receptor tyrosine kinases EPHA7, EPHB1 and EPHB2; with ERBB2 and through its PDZ domain with the C-terminal tail of PRLHR. Interacts with UNC5A. Interacts (via AH domain) with NCS1/FREQ; in a calcium-dependent manner. Interacts with F-actin and associates with the ARP2/3 complex. Interacts (via PDZ domain) with ARF1 (activated); the interaction blocks Arp2/3 complex inhibition. Interacts with SORCS3.</text>
</comment>
<dbReference type="GO" id="GO:0014069">
    <property type="term" value="C:postsynaptic density"/>
    <property type="evidence" value="ECO:0007669"/>
    <property type="project" value="UniProtKB-SubCell"/>
</dbReference>
<dbReference type="GO" id="GO:0098842">
    <property type="term" value="C:postsynaptic early endosome"/>
    <property type="evidence" value="ECO:0007669"/>
    <property type="project" value="TreeGrafter"/>
</dbReference>
<evidence type="ECO:0000256" key="14">
    <source>
        <dbReference type="ARBA" id="ARBA00023139"/>
    </source>
</evidence>
<protein>
    <recommendedName>
        <fullName evidence="5">PRKCA-binding protein</fullName>
    </recommendedName>
    <alternativeName>
        <fullName evidence="19">Protein interacting with C kinase 1</fullName>
    </alternativeName>
    <alternativeName>
        <fullName evidence="18">Protein kinase C-alpha-binding protein</fullName>
    </alternativeName>
</protein>
<dbReference type="GO" id="GO:0043113">
    <property type="term" value="P:receptor clustering"/>
    <property type="evidence" value="ECO:0007669"/>
    <property type="project" value="TreeGrafter"/>
</dbReference>
<gene>
    <name evidence="27" type="ORF">MELIAE_LOCUS633</name>
</gene>
<dbReference type="InterPro" id="IPR037959">
    <property type="entry name" value="PICK1_BAR"/>
</dbReference>
<feature type="domain" description="PDZ" evidence="25">
    <location>
        <begin position="66"/>
        <end position="149"/>
    </location>
</feature>
<sequence>MNADCGELLKYSDSEKNAENGENPEKPEEKEIIQDIDFDKEVQIFDMSSEKTYRENTMGMTISSGSVTIKKDSNNLIGISIGGGAPLCPCLYIVQIFDNTAASRDGTLQSGDELVSVNGQSVKGKTKVEVAKMIQATKDEVVINYNKLHAETQQGKSLDIVLKKMKHRLVENMSSSTADALGLSRAILCNDTLVKKMQELQDTELMYRGLVEHSKRVLQAHVDLHQTIKAMGDVFANLAVREPQPRASEAFRLFGEQHRTMEKIGNDMVKNVKPVIADMGTYLYKAIPDTRLTVKKYADAKFEYLAYCLKVKEMDDEECGYAAIQEPLYRVDTGNYEYRLILRCRQLARARFAKLRADVLVKMELLDNKHVQSLGGHLSKLIRGLSELHTNTIELWQGPPLFPVEVDLSNSAFQYKSTTPVVQNQETEEEIENGQEINENDQDDSLICDLGEIELHSENNSLIPNLEEKNEPNYDEMDNLTLLSSLNIQENPTNGPLLPDLN</sequence>
<dbReference type="CDD" id="cd06722">
    <property type="entry name" value="PDZ_PICK1-like"/>
    <property type="match status" value="1"/>
</dbReference>
<name>A0A9P0F9A1_BRAAE</name>
<evidence type="ECO:0000256" key="8">
    <source>
        <dbReference type="ARBA" id="ARBA00022599"/>
    </source>
</evidence>
<evidence type="ECO:0000256" key="22">
    <source>
        <dbReference type="ARBA" id="ARBA00034105"/>
    </source>
</evidence>
<keyword evidence="10" id="KW-0862">Zinc</keyword>
<keyword evidence="13" id="KW-0472">Membrane</keyword>
<evidence type="ECO:0000256" key="18">
    <source>
        <dbReference type="ARBA" id="ARBA00031097"/>
    </source>
</evidence>
<dbReference type="GO" id="GO:0005543">
    <property type="term" value="F:phospholipid binding"/>
    <property type="evidence" value="ECO:0007669"/>
    <property type="project" value="TreeGrafter"/>
</dbReference>
<dbReference type="CDD" id="cd07659">
    <property type="entry name" value="BAR_PICK1"/>
    <property type="match status" value="1"/>
</dbReference>
<evidence type="ECO:0000256" key="4">
    <source>
        <dbReference type="ARBA" id="ARBA00004635"/>
    </source>
</evidence>
<dbReference type="Proteomes" id="UP001154078">
    <property type="component" value="Chromosome 1"/>
</dbReference>
<dbReference type="GO" id="GO:0019904">
    <property type="term" value="F:protein domain specific binding"/>
    <property type="evidence" value="ECO:0007669"/>
    <property type="project" value="InterPro"/>
</dbReference>
<evidence type="ECO:0000259" key="25">
    <source>
        <dbReference type="PROSITE" id="PS50106"/>
    </source>
</evidence>
<dbReference type="GO" id="GO:0048471">
    <property type="term" value="C:perinuclear region of cytoplasm"/>
    <property type="evidence" value="ECO:0007669"/>
    <property type="project" value="UniProtKB-SubCell"/>
</dbReference>
<evidence type="ECO:0000256" key="2">
    <source>
        <dbReference type="ARBA" id="ARBA00004245"/>
    </source>
</evidence>
<evidence type="ECO:0000256" key="7">
    <source>
        <dbReference type="ARBA" id="ARBA00022553"/>
    </source>
</evidence>
<reference evidence="27" key="1">
    <citation type="submission" date="2021-12" db="EMBL/GenBank/DDBJ databases">
        <authorList>
            <person name="King R."/>
        </authorList>
    </citation>
    <scope>NUCLEOTIDE SEQUENCE</scope>
</reference>
<accession>A0A9P0F9A1</accession>
<dbReference type="FunFam" id="2.30.42.10:FF:000073">
    <property type="entry name" value="Interacting with PRKCA"/>
    <property type="match status" value="1"/>
</dbReference>
<dbReference type="GO" id="GO:0005886">
    <property type="term" value="C:plasma membrane"/>
    <property type="evidence" value="ECO:0007669"/>
    <property type="project" value="GOC"/>
</dbReference>
<dbReference type="InterPro" id="IPR036034">
    <property type="entry name" value="PDZ_sf"/>
</dbReference>
<keyword evidence="15" id="KW-0009">Actin-binding</keyword>
<evidence type="ECO:0000256" key="3">
    <source>
        <dbReference type="ARBA" id="ARBA00004556"/>
    </source>
</evidence>
<evidence type="ECO:0000256" key="19">
    <source>
        <dbReference type="ARBA" id="ARBA00032804"/>
    </source>
</evidence>
<evidence type="ECO:0000256" key="10">
    <source>
        <dbReference type="ARBA" id="ARBA00022833"/>
    </source>
</evidence>
<comment type="subcellular location">
    <subcellularLocation>
        <location evidence="2">Cytoplasm</location>
        <location evidence="2">Cytoskeleton</location>
    </subcellularLocation>
    <subcellularLocation>
        <location evidence="3">Cytoplasm</location>
        <location evidence="3">Perinuclear region</location>
    </subcellularLocation>
    <subcellularLocation>
        <location evidence="4">Membrane</location>
        <topology evidence="4">Lipid-anchor</topology>
    </subcellularLocation>
    <subcellularLocation>
        <location evidence="1">Membrane</location>
        <topology evidence="1">Peripheral membrane protein</topology>
    </subcellularLocation>
    <subcellularLocation>
        <location evidence="22">Postsynaptic density</location>
    </subcellularLocation>
    <subcellularLocation>
        <location evidence="21">Synapse</location>
        <location evidence="21">Synaptosome</location>
    </subcellularLocation>
</comment>
<evidence type="ECO:0000313" key="27">
    <source>
        <dbReference type="EMBL" id="CAH0546476.1"/>
    </source>
</evidence>
<organism evidence="27 28">
    <name type="scientific">Brassicogethes aeneus</name>
    <name type="common">Rape pollen beetle</name>
    <name type="synonym">Meligethes aeneus</name>
    <dbReference type="NCBI Taxonomy" id="1431903"/>
    <lineage>
        <taxon>Eukaryota</taxon>
        <taxon>Metazoa</taxon>
        <taxon>Ecdysozoa</taxon>
        <taxon>Arthropoda</taxon>
        <taxon>Hexapoda</taxon>
        <taxon>Insecta</taxon>
        <taxon>Pterygota</taxon>
        <taxon>Neoptera</taxon>
        <taxon>Endopterygota</taxon>
        <taxon>Coleoptera</taxon>
        <taxon>Polyphaga</taxon>
        <taxon>Cucujiformia</taxon>
        <taxon>Nitidulidae</taxon>
        <taxon>Meligethinae</taxon>
        <taxon>Brassicogethes</taxon>
    </lineage>
</organism>
<feature type="region of interest" description="Disordered" evidence="24">
    <location>
        <begin position="1"/>
        <end position="29"/>
    </location>
</feature>
<dbReference type="GO" id="GO:0005856">
    <property type="term" value="C:cytoskeleton"/>
    <property type="evidence" value="ECO:0007669"/>
    <property type="project" value="UniProtKB-SubCell"/>
</dbReference>
<keyword evidence="16" id="KW-0206">Cytoskeleton</keyword>
<dbReference type="InterPro" id="IPR027267">
    <property type="entry name" value="AH/BAR_dom_sf"/>
</dbReference>
<dbReference type="PANTHER" id="PTHR12141">
    <property type="entry name" value="ARFAPTIN-RELATED"/>
    <property type="match status" value="1"/>
</dbReference>
<evidence type="ECO:0000256" key="21">
    <source>
        <dbReference type="ARBA" id="ARBA00034102"/>
    </source>
</evidence>
<keyword evidence="14" id="KW-0564">Palmitate</keyword>
<feature type="domain" description="AH" evidence="26">
    <location>
        <begin position="188"/>
        <end position="397"/>
    </location>
</feature>
<dbReference type="GO" id="GO:0006886">
    <property type="term" value="P:intracellular protein transport"/>
    <property type="evidence" value="ECO:0007669"/>
    <property type="project" value="TreeGrafter"/>
</dbReference>
<dbReference type="SMART" id="SM01015">
    <property type="entry name" value="Arfaptin"/>
    <property type="match status" value="1"/>
</dbReference>
<evidence type="ECO:0000256" key="6">
    <source>
        <dbReference type="ARBA" id="ARBA00022490"/>
    </source>
</evidence>
<comment type="function">
    <text evidence="20">Probable adapter protein that bind to and organize the subcellular localization of a variety of membrane proteins containing some PDZ recognition sequence. Involved in the clustering of various receptors, possibly by acting at the receptor internalization level. Plays a role in synaptic plasticity by regulating the trafficking and internalization of AMPA receptors. May be regulated upon PRKCA activation. May regulate ASIC1/ASIC3 channel. Regulates actin polymerization by inhibiting the actin-nucleating activity of the Arp2/3 complex; the function is competitive with nucleation promoting factors and is linked to neuronal morphology regulation and AMPA receptor (AMPAR) endocytosis. Via interaction with the Arp2/3 complex involved in regulation of synaptic plasicity of excitatory synapses and required for spine shrinkage during long-term depression (LTD). Involved in regulation of astrocyte morphology, antagonistic to Arp2/3 complex activator WASL/N-WASP function.</text>
</comment>
<evidence type="ECO:0000259" key="26">
    <source>
        <dbReference type="PROSITE" id="PS50870"/>
    </source>
</evidence>
<keyword evidence="12" id="KW-0770">Synapse</keyword>
<evidence type="ECO:0000256" key="16">
    <source>
        <dbReference type="ARBA" id="ARBA00023212"/>
    </source>
</evidence>
<dbReference type="PROSITE" id="PS50870">
    <property type="entry name" value="AH"/>
    <property type="match status" value="1"/>
</dbReference>
<dbReference type="Gene3D" id="2.30.42.10">
    <property type="match status" value="1"/>
</dbReference>
<evidence type="ECO:0000313" key="28">
    <source>
        <dbReference type="Proteomes" id="UP001154078"/>
    </source>
</evidence>
<evidence type="ECO:0000256" key="9">
    <source>
        <dbReference type="ARBA" id="ARBA00022723"/>
    </source>
</evidence>
<dbReference type="OrthoDB" id="5917245at2759"/>
<proteinExistence type="predicted"/>
<dbReference type="GO" id="GO:0008021">
    <property type="term" value="C:synaptic vesicle"/>
    <property type="evidence" value="ECO:0007669"/>
    <property type="project" value="TreeGrafter"/>
</dbReference>
<evidence type="ECO:0000256" key="24">
    <source>
        <dbReference type="SAM" id="MobiDB-lite"/>
    </source>
</evidence>
<dbReference type="GO" id="GO:0002092">
    <property type="term" value="P:positive regulation of receptor internalization"/>
    <property type="evidence" value="ECO:0007669"/>
    <property type="project" value="TreeGrafter"/>
</dbReference>
<dbReference type="GO" id="GO:0032588">
    <property type="term" value="C:trans-Golgi network membrane"/>
    <property type="evidence" value="ECO:0007669"/>
    <property type="project" value="TreeGrafter"/>
</dbReference>
<keyword evidence="7" id="KW-0597">Phosphoprotein</keyword>
<dbReference type="GO" id="GO:0034315">
    <property type="term" value="P:regulation of Arp2/3 complex-mediated actin nucleation"/>
    <property type="evidence" value="ECO:0007669"/>
    <property type="project" value="TreeGrafter"/>
</dbReference>
<dbReference type="PROSITE" id="PS50106">
    <property type="entry name" value="PDZ"/>
    <property type="match status" value="1"/>
</dbReference>
<evidence type="ECO:0000256" key="1">
    <source>
        <dbReference type="ARBA" id="ARBA00004170"/>
    </source>
</evidence>
<keyword evidence="17" id="KW-0449">Lipoprotein</keyword>
<evidence type="ECO:0000256" key="12">
    <source>
        <dbReference type="ARBA" id="ARBA00023018"/>
    </source>
</evidence>
<dbReference type="SUPFAM" id="SSF103657">
    <property type="entry name" value="BAR/IMD domain-like"/>
    <property type="match status" value="1"/>
</dbReference>
<dbReference type="AlphaFoldDB" id="A0A9P0F9A1"/>
<dbReference type="GO" id="GO:0046872">
    <property type="term" value="F:metal ion binding"/>
    <property type="evidence" value="ECO:0007669"/>
    <property type="project" value="UniProtKB-KW"/>
</dbReference>
<dbReference type="GO" id="GO:0003779">
    <property type="term" value="F:actin binding"/>
    <property type="evidence" value="ECO:0007669"/>
    <property type="project" value="UniProtKB-KW"/>
</dbReference>
<keyword evidence="28" id="KW-1185">Reference proteome</keyword>
<evidence type="ECO:0000256" key="23">
    <source>
        <dbReference type="ARBA" id="ARBA00093501"/>
    </source>
</evidence>
<feature type="compositionally biased region" description="Basic and acidic residues" evidence="24">
    <location>
        <begin position="10"/>
        <end position="29"/>
    </location>
</feature>
<dbReference type="Pfam" id="PF00595">
    <property type="entry name" value="PDZ"/>
    <property type="match status" value="1"/>
</dbReference>
<dbReference type="FunFam" id="1.20.1270.60:FF:000023">
    <property type="entry name" value="Interacting with PRKCA"/>
    <property type="match status" value="1"/>
</dbReference>
<evidence type="ECO:0000256" key="17">
    <source>
        <dbReference type="ARBA" id="ARBA00023288"/>
    </source>
</evidence>
<keyword evidence="9" id="KW-0479">Metal-binding</keyword>
<keyword evidence="8" id="KW-0771">Synaptosome</keyword>
<evidence type="ECO:0000256" key="20">
    <source>
        <dbReference type="ARBA" id="ARBA00033721"/>
    </source>
</evidence>
<evidence type="ECO:0000256" key="11">
    <source>
        <dbReference type="ARBA" id="ARBA00022837"/>
    </source>
</evidence>
<dbReference type="SUPFAM" id="SSF50156">
    <property type="entry name" value="PDZ domain-like"/>
    <property type="match status" value="1"/>
</dbReference>
<keyword evidence="6" id="KW-0963">Cytoplasm</keyword>
<dbReference type="SMART" id="SM00228">
    <property type="entry name" value="PDZ"/>
    <property type="match status" value="1"/>
</dbReference>
<dbReference type="InterPro" id="IPR001478">
    <property type="entry name" value="PDZ"/>
</dbReference>
<keyword evidence="11" id="KW-0106">Calcium</keyword>
<dbReference type="PANTHER" id="PTHR12141:SF1">
    <property type="entry name" value="PRKCA-BINDING PROTEIN"/>
    <property type="match status" value="1"/>
</dbReference>
<dbReference type="EMBL" id="OV121132">
    <property type="protein sequence ID" value="CAH0546476.1"/>
    <property type="molecule type" value="Genomic_DNA"/>
</dbReference>
<dbReference type="Pfam" id="PF06456">
    <property type="entry name" value="Arfaptin"/>
    <property type="match status" value="1"/>
</dbReference>
<dbReference type="GO" id="GO:0043005">
    <property type="term" value="C:neuron projection"/>
    <property type="evidence" value="ECO:0007669"/>
    <property type="project" value="UniProtKB-KW"/>
</dbReference>
<evidence type="ECO:0000256" key="15">
    <source>
        <dbReference type="ARBA" id="ARBA00023203"/>
    </source>
</evidence>